<feature type="compositionally biased region" description="Polar residues" evidence="5">
    <location>
        <begin position="560"/>
        <end position="569"/>
    </location>
</feature>
<feature type="domain" description="C3H1-type" evidence="6">
    <location>
        <begin position="179"/>
        <end position="206"/>
    </location>
</feature>
<feature type="compositionally biased region" description="Polar residues" evidence="5">
    <location>
        <begin position="597"/>
        <end position="606"/>
    </location>
</feature>
<feature type="region of interest" description="Disordered" evidence="5">
    <location>
        <begin position="357"/>
        <end position="426"/>
    </location>
</feature>
<feature type="domain" description="C3H1-type" evidence="6">
    <location>
        <begin position="150"/>
        <end position="177"/>
    </location>
</feature>
<comment type="caution">
    <text evidence="7">The sequence shown here is derived from an EMBL/GenBank/DDBJ whole genome shotgun (WGS) entry which is preliminary data.</text>
</comment>
<dbReference type="InterPro" id="IPR036855">
    <property type="entry name" value="Znf_CCCH_sf"/>
</dbReference>
<dbReference type="Pfam" id="PF00642">
    <property type="entry name" value="zf-CCCH"/>
    <property type="match status" value="1"/>
</dbReference>
<reference evidence="7 8" key="1">
    <citation type="submission" date="2023-08" db="EMBL/GenBank/DDBJ databases">
        <authorList>
            <person name="Palmer J.M."/>
        </authorList>
    </citation>
    <scope>NUCLEOTIDE SEQUENCE [LARGE SCALE GENOMIC DNA]</scope>
    <source>
        <strain evidence="7 8">TWF481</strain>
    </source>
</reference>
<dbReference type="GO" id="GO:0008270">
    <property type="term" value="F:zinc ion binding"/>
    <property type="evidence" value="ECO:0007669"/>
    <property type="project" value="UniProtKB-KW"/>
</dbReference>
<evidence type="ECO:0000256" key="1">
    <source>
        <dbReference type="ARBA" id="ARBA00022723"/>
    </source>
</evidence>
<evidence type="ECO:0000259" key="6">
    <source>
        <dbReference type="PROSITE" id="PS50103"/>
    </source>
</evidence>
<evidence type="ECO:0000256" key="2">
    <source>
        <dbReference type="ARBA" id="ARBA00022771"/>
    </source>
</evidence>
<dbReference type="Proteomes" id="UP001370758">
    <property type="component" value="Unassembled WGS sequence"/>
</dbReference>
<feature type="compositionally biased region" description="Polar residues" evidence="5">
    <location>
        <begin position="382"/>
        <end position="391"/>
    </location>
</feature>
<protein>
    <recommendedName>
        <fullName evidence="6">C3H1-type domain-containing protein</fullName>
    </recommendedName>
</protein>
<keyword evidence="2 4" id="KW-0863">Zinc-finger</keyword>
<sequence>MAHLHQHHHHHLIHHHSSHELIHSPPSSVSSSAMASTVTLPQQQASHAHQLHQQASNPHLQRQESTSSLQQLTMPIGSPPDHLQYSAQQNGRPVDHRRLSSGNQHTLSGLSALQNGETNGLQINGANGQSQQFGGQVPLFDPARSPPNKNLAHVPCKFFRQNQCQAGRSCPFSHNMDPTTESAPCKYFQKGNCKFGAKCANAHILPDGRRINRSSFNNGNQIPLGGRIAPEYNNHGPRSSALSMSIVQHPFAVSQGFSQYDGSVEQQNGYDLGYGPGVTYDSAFGSPREENGLPLSPLATSHRTLGPLDAGLPASLDSNGISYFAKYGPIAASVPSKFGMESPPASLPHNSALQSLRRSAYADDAESNEPSRSRRSPPLQPDETSFSQRLLQRNLGRSKFTMSSSLPRPIGHMISDDSPFDNSEGEDLVPASLLADVLGERGKEIKNRRMSRPDHDDAIVGSWHRRNNTAPNTPGEPTSAVGSPGSRFGPLFSRRGRDEDSPISAIGHVGSPLRNSYAQKPSPPFGPIGRPQEAMDGGSFIASPTKPGLNLPHRSLLSATVPRTPSTQIPDRRGPPSSSIAEEDLFQIDDVVEASSKKTGQNNSKLNGLGLDLQPRGDSLHGQFLHF</sequence>
<name>A0AAV9VPK2_9PEZI</name>
<accession>A0AAV9VPK2</accession>
<dbReference type="Gene3D" id="4.10.1000.10">
    <property type="entry name" value="Zinc finger, CCCH-type"/>
    <property type="match status" value="1"/>
</dbReference>
<dbReference type="InterPro" id="IPR045072">
    <property type="entry name" value="MKRN-like"/>
</dbReference>
<dbReference type="PANTHER" id="PTHR11224:SF10">
    <property type="entry name" value="IP09428P-RELATED"/>
    <property type="match status" value="1"/>
</dbReference>
<keyword evidence="1 4" id="KW-0479">Metal-binding</keyword>
<dbReference type="AlphaFoldDB" id="A0AAV9VPK2"/>
<dbReference type="SMART" id="SM00356">
    <property type="entry name" value="ZnF_C3H1"/>
    <property type="match status" value="2"/>
</dbReference>
<feature type="compositionally biased region" description="Polar residues" evidence="5">
    <location>
        <begin position="57"/>
        <end position="73"/>
    </location>
</feature>
<feature type="compositionally biased region" description="Basic residues" evidence="5">
    <location>
        <begin position="1"/>
        <end position="17"/>
    </location>
</feature>
<keyword evidence="3 4" id="KW-0862">Zinc</keyword>
<feature type="compositionally biased region" description="Basic and acidic residues" evidence="5">
    <location>
        <begin position="446"/>
        <end position="458"/>
    </location>
</feature>
<dbReference type="Pfam" id="PF14608">
    <property type="entry name" value="zf-CCCH_2"/>
    <property type="match status" value="1"/>
</dbReference>
<feature type="compositionally biased region" description="Low complexity" evidence="5">
    <location>
        <begin position="23"/>
        <end position="56"/>
    </location>
</feature>
<feature type="region of interest" description="Disordered" evidence="5">
    <location>
        <begin position="560"/>
        <end position="581"/>
    </location>
</feature>
<feature type="zinc finger region" description="C3H1-type" evidence="4">
    <location>
        <begin position="150"/>
        <end position="177"/>
    </location>
</feature>
<dbReference type="GO" id="GO:0000209">
    <property type="term" value="P:protein polyubiquitination"/>
    <property type="evidence" value="ECO:0007669"/>
    <property type="project" value="InterPro"/>
</dbReference>
<organism evidence="7 8">
    <name type="scientific">Arthrobotrys musiformis</name>
    <dbReference type="NCBI Taxonomy" id="47236"/>
    <lineage>
        <taxon>Eukaryota</taxon>
        <taxon>Fungi</taxon>
        <taxon>Dikarya</taxon>
        <taxon>Ascomycota</taxon>
        <taxon>Pezizomycotina</taxon>
        <taxon>Orbiliomycetes</taxon>
        <taxon>Orbiliales</taxon>
        <taxon>Orbiliaceae</taxon>
        <taxon>Arthrobotrys</taxon>
    </lineage>
</organism>
<dbReference type="SUPFAM" id="SSF90229">
    <property type="entry name" value="CCCH zinc finger"/>
    <property type="match status" value="1"/>
</dbReference>
<dbReference type="InterPro" id="IPR000571">
    <property type="entry name" value="Znf_CCCH"/>
</dbReference>
<keyword evidence="8" id="KW-1185">Reference proteome</keyword>
<evidence type="ECO:0000256" key="5">
    <source>
        <dbReference type="SAM" id="MobiDB-lite"/>
    </source>
</evidence>
<feature type="region of interest" description="Disordered" evidence="5">
    <location>
        <begin position="446"/>
        <end position="525"/>
    </location>
</feature>
<evidence type="ECO:0000313" key="7">
    <source>
        <dbReference type="EMBL" id="KAK6495185.1"/>
    </source>
</evidence>
<dbReference type="PROSITE" id="PS50103">
    <property type="entry name" value="ZF_C3H1"/>
    <property type="match status" value="2"/>
</dbReference>
<evidence type="ECO:0000313" key="8">
    <source>
        <dbReference type="Proteomes" id="UP001370758"/>
    </source>
</evidence>
<feature type="compositionally biased region" description="Polar residues" evidence="5">
    <location>
        <begin position="100"/>
        <end position="110"/>
    </location>
</feature>
<feature type="region of interest" description="Disordered" evidence="5">
    <location>
        <begin position="1"/>
        <end position="110"/>
    </location>
</feature>
<feature type="region of interest" description="Disordered" evidence="5">
    <location>
        <begin position="594"/>
        <end position="627"/>
    </location>
</feature>
<evidence type="ECO:0000256" key="3">
    <source>
        <dbReference type="ARBA" id="ARBA00022833"/>
    </source>
</evidence>
<dbReference type="GO" id="GO:0061630">
    <property type="term" value="F:ubiquitin protein ligase activity"/>
    <property type="evidence" value="ECO:0007669"/>
    <property type="project" value="InterPro"/>
</dbReference>
<feature type="zinc finger region" description="C3H1-type" evidence="4">
    <location>
        <begin position="179"/>
        <end position="206"/>
    </location>
</feature>
<dbReference type="PANTHER" id="PTHR11224">
    <property type="entry name" value="MAKORIN-RELATED"/>
    <property type="match status" value="1"/>
</dbReference>
<evidence type="ECO:0000256" key="4">
    <source>
        <dbReference type="PROSITE-ProRule" id="PRU00723"/>
    </source>
</evidence>
<proteinExistence type="predicted"/>
<gene>
    <name evidence="7" type="ORF">TWF481_003212</name>
</gene>
<dbReference type="EMBL" id="JAVHJL010000013">
    <property type="protein sequence ID" value="KAK6495185.1"/>
    <property type="molecule type" value="Genomic_DNA"/>
</dbReference>